<feature type="region of interest" description="Disordered" evidence="1">
    <location>
        <begin position="31"/>
        <end position="107"/>
    </location>
</feature>
<evidence type="ECO:0000256" key="1">
    <source>
        <dbReference type="SAM" id="MobiDB-lite"/>
    </source>
</evidence>
<protein>
    <submittedName>
        <fullName evidence="2">(northern house mosquito) hypothetical protein</fullName>
    </submittedName>
</protein>
<dbReference type="AlphaFoldDB" id="A0A8D8NZB9"/>
<feature type="compositionally biased region" description="Basic and acidic residues" evidence="1">
    <location>
        <begin position="31"/>
        <end position="42"/>
    </location>
</feature>
<proteinExistence type="predicted"/>
<evidence type="ECO:0000313" key="2">
    <source>
        <dbReference type="EMBL" id="CAG6583029.1"/>
    </source>
</evidence>
<accession>A0A8D8NZB9</accession>
<dbReference type="EMBL" id="HBUE01204203">
    <property type="protein sequence ID" value="CAG6531173.1"/>
    <property type="molecule type" value="Transcribed_RNA"/>
</dbReference>
<organism evidence="2">
    <name type="scientific">Culex pipiens</name>
    <name type="common">House mosquito</name>
    <dbReference type="NCBI Taxonomy" id="7175"/>
    <lineage>
        <taxon>Eukaryota</taxon>
        <taxon>Metazoa</taxon>
        <taxon>Ecdysozoa</taxon>
        <taxon>Arthropoda</taxon>
        <taxon>Hexapoda</taxon>
        <taxon>Insecta</taxon>
        <taxon>Pterygota</taxon>
        <taxon>Neoptera</taxon>
        <taxon>Endopterygota</taxon>
        <taxon>Diptera</taxon>
        <taxon>Nematocera</taxon>
        <taxon>Culicoidea</taxon>
        <taxon>Culicidae</taxon>
        <taxon>Culicinae</taxon>
        <taxon>Culicini</taxon>
        <taxon>Culex</taxon>
        <taxon>Culex</taxon>
    </lineage>
</organism>
<reference evidence="2" key="1">
    <citation type="submission" date="2021-05" db="EMBL/GenBank/DDBJ databases">
        <authorList>
            <person name="Alioto T."/>
            <person name="Alioto T."/>
            <person name="Gomez Garrido J."/>
        </authorList>
    </citation>
    <scope>NUCLEOTIDE SEQUENCE</scope>
</reference>
<sequence>MVMLRSLAQYFLLSRQQRRVAFLCLRSTTRDGRRATGLRERTPTQGTAHAPKNCAQERRLHARRLLQRPHDRTAIESLGGAPNKTKNTKNSTEPNSKKPGLAKMLIH</sequence>
<name>A0A8D8NZB9_CULPI</name>
<dbReference type="EMBL" id="HBUE01310452">
    <property type="protein sequence ID" value="CAG6583029.1"/>
    <property type="molecule type" value="Transcribed_RNA"/>
</dbReference>
<feature type="compositionally biased region" description="Polar residues" evidence="1">
    <location>
        <begin position="84"/>
        <end position="94"/>
    </location>
</feature>